<keyword evidence="4" id="KW-0808">Transferase</keyword>
<proteinExistence type="predicted"/>
<dbReference type="InterPro" id="IPR032675">
    <property type="entry name" value="LRR_dom_sf"/>
</dbReference>
<dbReference type="InterPro" id="IPR050836">
    <property type="entry name" value="SDS22/Internalin_LRR"/>
</dbReference>
<dbReference type="SMART" id="SM00365">
    <property type="entry name" value="LRR_SD22"/>
    <property type="match status" value="8"/>
</dbReference>
<dbReference type="SMART" id="SM00369">
    <property type="entry name" value="LRR_TYP"/>
    <property type="match status" value="6"/>
</dbReference>
<dbReference type="InterPro" id="IPR032171">
    <property type="entry name" value="COR-A"/>
</dbReference>
<evidence type="ECO:0000313" key="13">
    <source>
        <dbReference type="EMBL" id="UJS26452.1"/>
    </source>
</evidence>
<protein>
    <recommendedName>
        <fullName evidence="1">non-specific serine/threonine protein kinase</fullName>
        <ecNumber evidence="1">2.7.11.1</ecNumber>
    </recommendedName>
</protein>
<comment type="catalytic activity">
    <reaction evidence="9">
        <text>L-threonyl-[protein] + ATP = O-phospho-L-threonyl-[protein] + ADP + H(+)</text>
        <dbReference type="Rhea" id="RHEA:46608"/>
        <dbReference type="Rhea" id="RHEA-COMP:11060"/>
        <dbReference type="Rhea" id="RHEA-COMP:11605"/>
        <dbReference type="ChEBI" id="CHEBI:15378"/>
        <dbReference type="ChEBI" id="CHEBI:30013"/>
        <dbReference type="ChEBI" id="CHEBI:30616"/>
        <dbReference type="ChEBI" id="CHEBI:61977"/>
        <dbReference type="ChEBI" id="CHEBI:456216"/>
        <dbReference type="EC" id="2.7.11.1"/>
    </reaction>
</comment>
<dbReference type="Proteomes" id="UP001054801">
    <property type="component" value="Chromosome"/>
</dbReference>
<dbReference type="PANTHER" id="PTHR46652:SF7">
    <property type="entry name" value="LEUCINE-RICH REPEAT AND IQ DOMAIN-CONTAINING PROTEIN 1"/>
    <property type="match status" value="1"/>
</dbReference>
<dbReference type="Gene3D" id="3.40.50.300">
    <property type="entry name" value="P-loop containing nucleotide triphosphate hydrolases"/>
    <property type="match status" value="1"/>
</dbReference>
<evidence type="ECO:0000313" key="14">
    <source>
        <dbReference type="Proteomes" id="UP001054801"/>
    </source>
</evidence>
<dbReference type="SUPFAM" id="SSF52540">
    <property type="entry name" value="P-loop containing nucleoside triphosphate hydrolases"/>
    <property type="match status" value="1"/>
</dbReference>
<dbReference type="Pfam" id="PF12799">
    <property type="entry name" value="LRR_4"/>
    <property type="match status" value="3"/>
</dbReference>
<feature type="domain" description="TIR" evidence="11">
    <location>
        <begin position="862"/>
        <end position="1001"/>
    </location>
</feature>
<dbReference type="InterPro" id="IPR035897">
    <property type="entry name" value="Toll_tir_struct_dom_sf"/>
</dbReference>
<feature type="domain" description="Roc" evidence="12">
    <location>
        <begin position="384"/>
        <end position="562"/>
    </location>
</feature>
<evidence type="ECO:0000256" key="5">
    <source>
        <dbReference type="ARBA" id="ARBA00022737"/>
    </source>
</evidence>
<dbReference type="Pfam" id="PF08477">
    <property type="entry name" value="Roc"/>
    <property type="match status" value="1"/>
</dbReference>
<keyword evidence="7" id="KW-0418">Kinase</keyword>
<dbReference type="PROSITE" id="PS51424">
    <property type="entry name" value="ROC"/>
    <property type="match status" value="1"/>
</dbReference>
<dbReference type="Gene3D" id="3.30.70.1390">
    <property type="entry name" value="ROC domain from the Parkinson's disease-associated leucine-rich repeat kinase 2"/>
    <property type="match status" value="1"/>
</dbReference>
<evidence type="ECO:0000259" key="11">
    <source>
        <dbReference type="PROSITE" id="PS50104"/>
    </source>
</evidence>
<sequence length="1011" mass="117206">MEFNDFPHLQRLNFEDINVNKLIIKDLPEIQSLKIFAGKIGILELINLPQLKEVELTEENEFRKLKLKNLPALKTLDVSSDSGEIIYFQVENQSNLESLNISNNKITDMCFLENLPHLKHLNLGGNQIKDASALEKSKKLETLDLSDNQVVNIASISHLTELRELYIAYQCQSNDELLLPISKLEKLETLSVRGNKIYDISLLSNLCKLQILDLGENEISDLSSLNTLTSLKAINLGNNKIYDISGIRNLIKLEILLIVNNDVSDISALKNLTNLKTLDFAHNRVSDISNLEKLKNLETLRFSHNQVMDLSILNLLNHLINVDCKENLVKNIACIKELIASKRLREFIAYGNPIEKVPFILLGREFGENCIEGVSNYFQDILKGSEVQQQLKIQFVGNGRVGKTTLAYELEHKCAPNKPVDPTHGIVIKEIRQRIEDEEQPVILQLWDFGGQEIYHSTHRLFLSDDCLYLLLWAEETEEHPDETRHPVSYWLEAIHDLAPNSPVILVKNQIDRSDLLPTRPIELTEDMPGIEQIRQEVKISAIQYRGIPALRGAIESVLEELKNRVCLELPTSWLQVQRELKQIDQETIPFIHFKQLCMKAGVGHAEWFADYLHKTGVLFYREHMFQDQVILDQNWAIEAVYRIFDPKKPHRRRIERMGGRFSGEDATLFWAKEEANEHEVYVDFMRNCGICYEPQQNKNQQDNKPFTEREFIIPALLPLTSKAKTAWGATRPDDWQLDIEYPFLHRSIIERIILRIGETYEGESWRTGIFCHTNEVQLLLECEYTNEQQSTQGRLRFHLRGSQLDCLALEKVLRKLVRQTSPHRRYQEFLRKGTEERAQLPEFKENPQMPTPLDENKPASKTVKLFISYSHADEAHKNELELCLKNIKRRLPLEYWDDRQMFAGELVDNQILSRLEAANIVVLLISRNFFASDYCFSIEMEKALKRYEQNHNVVIPIIIRPTDDWREFDIGKITALPTDGKPLSKWADKDDFWADVQQGIRKQVEKRLQT</sequence>
<dbReference type="Pfam" id="PF13676">
    <property type="entry name" value="TIR_2"/>
    <property type="match status" value="1"/>
</dbReference>
<dbReference type="InterPro" id="IPR020859">
    <property type="entry name" value="ROC"/>
</dbReference>
<evidence type="ECO:0000256" key="10">
    <source>
        <dbReference type="ARBA" id="ARBA00048679"/>
    </source>
</evidence>
<dbReference type="PROSITE" id="PS51450">
    <property type="entry name" value="LRR"/>
    <property type="match status" value="9"/>
</dbReference>
<dbReference type="PRINTS" id="PR00449">
    <property type="entry name" value="RASTRNSFRMNG"/>
</dbReference>
<evidence type="ECO:0000256" key="2">
    <source>
        <dbReference type="ARBA" id="ARBA00022527"/>
    </source>
</evidence>
<evidence type="ECO:0000256" key="3">
    <source>
        <dbReference type="ARBA" id="ARBA00022614"/>
    </source>
</evidence>
<dbReference type="InterPro" id="IPR036388">
    <property type="entry name" value="WH-like_DNA-bd_sf"/>
</dbReference>
<dbReference type="InterPro" id="IPR000157">
    <property type="entry name" value="TIR_dom"/>
</dbReference>
<dbReference type="PANTHER" id="PTHR46652">
    <property type="entry name" value="LEUCINE-RICH REPEAT AND IQ DOMAIN-CONTAINING PROTEIN 1-RELATED"/>
    <property type="match status" value="1"/>
</dbReference>
<dbReference type="InterPro" id="IPR003591">
    <property type="entry name" value="Leu-rich_rpt_typical-subtyp"/>
</dbReference>
<dbReference type="SUPFAM" id="SSF52200">
    <property type="entry name" value="Toll/Interleukin receptor TIR domain"/>
    <property type="match status" value="1"/>
</dbReference>
<dbReference type="InterPro" id="IPR027417">
    <property type="entry name" value="P-loop_NTPase"/>
</dbReference>
<comment type="catalytic activity">
    <reaction evidence="10">
        <text>L-seryl-[protein] + ATP = O-phospho-L-seryl-[protein] + ADP + H(+)</text>
        <dbReference type="Rhea" id="RHEA:17989"/>
        <dbReference type="Rhea" id="RHEA-COMP:9863"/>
        <dbReference type="Rhea" id="RHEA-COMP:11604"/>
        <dbReference type="ChEBI" id="CHEBI:15378"/>
        <dbReference type="ChEBI" id="CHEBI:29999"/>
        <dbReference type="ChEBI" id="CHEBI:30616"/>
        <dbReference type="ChEBI" id="CHEBI:83421"/>
        <dbReference type="ChEBI" id="CHEBI:456216"/>
        <dbReference type="EC" id="2.7.11.1"/>
    </reaction>
</comment>
<gene>
    <name evidence="13" type="ORF">L2Y54_10530</name>
</gene>
<evidence type="ECO:0000256" key="6">
    <source>
        <dbReference type="ARBA" id="ARBA00022741"/>
    </source>
</evidence>
<organism evidence="13 14">
    <name type="scientific">Thiothrix winogradskyi</name>
    <dbReference type="NCBI Taxonomy" id="96472"/>
    <lineage>
        <taxon>Bacteria</taxon>
        <taxon>Pseudomonadati</taxon>
        <taxon>Pseudomonadota</taxon>
        <taxon>Gammaproteobacteria</taxon>
        <taxon>Thiotrichales</taxon>
        <taxon>Thiotrichaceae</taxon>
        <taxon>Thiothrix</taxon>
    </lineage>
</organism>
<evidence type="ECO:0000256" key="8">
    <source>
        <dbReference type="ARBA" id="ARBA00022840"/>
    </source>
</evidence>
<keyword evidence="14" id="KW-1185">Reference proteome</keyword>
<dbReference type="InterPro" id="IPR001611">
    <property type="entry name" value="Leu-rich_rpt"/>
</dbReference>
<keyword evidence="2" id="KW-0723">Serine/threonine-protein kinase</keyword>
<evidence type="ECO:0000256" key="7">
    <source>
        <dbReference type="ARBA" id="ARBA00022777"/>
    </source>
</evidence>
<evidence type="ECO:0000256" key="9">
    <source>
        <dbReference type="ARBA" id="ARBA00047899"/>
    </source>
</evidence>
<dbReference type="Gene3D" id="1.10.10.10">
    <property type="entry name" value="Winged helix-like DNA-binding domain superfamily/Winged helix DNA-binding domain"/>
    <property type="match status" value="1"/>
</dbReference>
<accession>A0ABY3T3L3</accession>
<name>A0ABY3T3L3_9GAMM</name>
<dbReference type="Gene3D" id="3.40.50.10140">
    <property type="entry name" value="Toll/interleukin-1 receptor homology (TIR) domain"/>
    <property type="match status" value="1"/>
</dbReference>
<dbReference type="EMBL" id="CP091244">
    <property type="protein sequence ID" value="UJS26452.1"/>
    <property type="molecule type" value="Genomic_DNA"/>
</dbReference>
<dbReference type="SMART" id="SM00364">
    <property type="entry name" value="LRR_BAC"/>
    <property type="match status" value="4"/>
</dbReference>
<dbReference type="EC" id="2.7.11.1" evidence="1"/>
<keyword evidence="3" id="KW-0433">Leucine-rich repeat</keyword>
<dbReference type="Pfam" id="PF16095">
    <property type="entry name" value="COR-A"/>
    <property type="match status" value="1"/>
</dbReference>
<dbReference type="RefSeq" id="WP_236501848.1">
    <property type="nucleotide sequence ID" value="NZ_CP091244.1"/>
</dbReference>
<reference evidence="13" key="1">
    <citation type="journal article" date="2022" name="Microorganisms">
        <title>Two New Species of Filamentous Sulfur Bacteria of the Genus Thiothrix, Thiothrix winogradskyi sp. nov. and 'Candidatus Thiothrix sulfatifontis' sp. nov.</title>
        <authorList>
            <person name="Ravin N.V."/>
            <person name="Rossetti S."/>
            <person name="Beletsky A.V."/>
            <person name="Kadnikov V.V."/>
            <person name="Rudenko T.S."/>
            <person name="Smolyakov D.D."/>
            <person name="Moskvitina M.I."/>
            <person name="Gureeva M.V."/>
            <person name="Mardanov A.V."/>
            <person name="Grabovich M.Y."/>
        </authorList>
    </citation>
    <scope>NUCLEOTIDE SEQUENCE</scope>
    <source>
        <strain evidence="13">CT3</strain>
    </source>
</reference>
<dbReference type="SMART" id="SM00255">
    <property type="entry name" value="TIR"/>
    <property type="match status" value="1"/>
</dbReference>
<evidence type="ECO:0000256" key="1">
    <source>
        <dbReference type="ARBA" id="ARBA00012513"/>
    </source>
</evidence>
<dbReference type="SUPFAM" id="SSF52058">
    <property type="entry name" value="L domain-like"/>
    <property type="match status" value="2"/>
</dbReference>
<keyword evidence="5" id="KW-0677">Repeat</keyword>
<dbReference type="InterPro" id="IPR025875">
    <property type="entry name" value="Leu-rich_rpt_4"/>
</dbReference>
<dbReference type="PROSITE" id="PS50104">
    <property type="entry name" value="TIR"/>
    <property type="match status" value="1"/>
</dbReference>
<evidence type="ECO:0000256" key="4">
    <source>
        <dbReference type="ARBA" id="ARBA00022679"/>
    </source>
</evidence>
<dbReference type="Gene3D" id="3.80.10.10">
    <property type="entry name" value="Ribonuclease Inhibitor"/>
    <property type="match status" value="2"/>
</dbReference>
<keyword evidence="6" id="KW-0547">Nucleotide-binding</keyword>
<evidence type="ECO:0000259" key="12">
    <source>
        <dbReference type="PROSITE" id="PS51424"/>
    </source>
</evidence>
<keyword evidence="8" id="KW-0067">ATP-binding</keyword>